<dbReference type="PANTHER" id="PTHR33064:SF37">
    <property type="entry name" value="RIBONUCLEASE H"/>
    <property type="match status" value="1"/>
</dbReference>
<name>A0ABR0WX33_REHGL</name>
<dbReference type="InterPro" id="IPR051320">
    <property type="entry name" value="Viral_Replic_Matur_Polypro"/>
</dbReference>
<proteinExistence type="predicted"/>
<dbReference type="Proteomes" id="UP001318860">
    <property type="component" value="Unassembled WGS sequence"/>
</dbReference>
<protein>
    <recommendedName>
        <fullName evidence="1">Reverse transcriptase domain-containing protein</fullName>
    </recommendedName>
</protein>
<dbReference type="InterPro" id="IPR043128">
    <property type="entry name" value="Rev_trsase/Diguanyl_cyclase"/>
</dbReference>
<dbReference type="InterPro" id="IPR000477">
    <property type="entry name" value="RT_dom"/>
</dbReference>
<reference evidence="2 3" key="1">
    <citation type="journal article" date="2021" name="Comput. Struct. Biotechnol. J.">
        <title>De novo genome assembly of the potent medicinal plant Rehmannia glutinosa using nanopore technology.</title>
        <authorList>
            <person name="Ma L."/>
            <person name="Dong C."/>
            <person name="Song C."/>
            <person name="Wang X."/>
            <person name="Zheng X."/>
            <person name="Niu Y."/>
            <person name="Chen S."/>
            <person name="Feng W."/>
        </authorList>
    </citation>
    <scope>NUCLEOTIDE SEQUENCE [LARGE SCALE GENOMIC DNA]</scope>
    <source>
        <strain evidence="2">DH-2019</strain>
    </source>
</reference>
<dbReference type="Pfam" id="PF00078">
    <property type="entry name" value="RVT_1"/>
    <property type="match status" value="1"/>
</dbReference>
<organism evidence="2 3">
    <name type="scientific">Rehmannia glutinosa</name>
    <name type="common">Chinese foxglove</name>
    <dbReference type="NCBI Taxonomy" id="99300"/>
    <lineage>
        <taxon>Eukaryota</taxon>
        <taxon>Viridiplantae</taxon>
        <taxon>Streptophyta</taxon>
        <taxon>Embryophyta</taxon>
        <taxon>Tracheophyta</taxon>
        <taxon>Spermatophyta</taxon>
        <taxon>Magnoliopsida</taxon>
        <taxon>eudicotyledons</taxon>
        <taxon>Gunneridae</taxon>
        <taxon>Pentapetalae</taxon>
        <taxon>asterids</taxon>
        <taxon>lamiids</taxon>
        <taxon>Lamiales</taxon>
        <taxon>Orobanchaceae</taxon>
        <taxon>Rehmannieae</taxon>
        <taxon>Rehmannia</taxon>
    </lineage>
</organism>
<keyword evidence="3" id="KW-1185">Reference proteome</keyword>
<dbReference type="Gene3D" id="3.30.70.270">
    <property type="match status" value="2"/>
</dbReference>
<dbReference type="SUPFAM" id="SSF56672">
    <property type="entry name" value="DNA/RNA polymerases"/>
    <property type="match status" value="1"/>
</dbReference>
<gene>
    <name evidence="2" type="ORF">DH2020_015756</name>
</gene>
<evidence type="ECO:0000259" key="1">
    <source>
        <dbReference type="PROSITE" id="PS50878"/>
    </source>
</evidence>
<sequence length="202" mass="23357">MPFGLSNAPAVFMDLMNSVFHPFLDQFVIVFIDDILVYSRDKEQHEEHLRIVLGTLRKEKLYAKFKKCEFWIDRVGFLGHVITANEIEVDPKKVEALNEWKTPTNASEVRSFLGLAGYYRRFIEGFLKIAAPMTRLTRKGEKFLWTEKCDESFQELKRKLTSAPVLTIPDPTTDFVIYSDTSKQGLGCVLMQHRKVVAYASR</sequence>
<dbReference type="EMBL" id="JABTTQ020000008">
    <property type="protein sequence ID" value="KAK6150824.1"/>
    <property type="molecule type" value="Genomic_DNA"/>
</dbReference>
<dbReference type="Pfam" id="PF17919">
    <property type="entry name" value="RT_RNaseH_2"/>
    <property type="match status" value="1"/>
</dbReference>
<dbReference type="InterPro" id="IPR043502">
    <property type="entry name" value="DNA/RNA_pol_sf"/>
</dbReference>
<feature type="domain" description="Reverse transcriptase" evidence="1">
    <location>
        <begin position="1"/>
        <end position="82"/>
    </location>
</feature>
<dbReference type="CDD" id="cd01647">
    <property type="entry name" value="RT_LTR"/>
    <property type="match status" value="1"/>
</dbReference>
<accession>A0ABR0WX33</accession>
<comment type="caution">
    <text evidence="2">The sequence shown here is derived from an EMBL/GenBank/DDBJ whole genome shotgun (WGS) entry which is preliminary data.</text>
</comment>
<dbReference type="PANTHER" id="PTHR33064">
    <property type="entry name" value="POL PROTEIN"/>
    <property type="match status" value="1"/>
</dbReference>
<evidence type="ECO:0000313" key="3">
    <source>
        <dbReference type="Proteomes" id="UP001318860"/>
    </source>
</evidence>
<dbReference type="InterPro" id="IPR041577">
    <property type="entry name" value="RT_RNaseH_2"/>
</dbReference>
<evidence type="ECO:0000313" key="2">
    <source>
        <dbReference type="EMBL" id="KAK6150824.1"/>
    </source>
</evidence>
<dbReference type="PROSITE" id="PS50878">
    <property type="entry name" value="RT_POL"/>
    <property type="match status" value="1"/>
</dbReference>